<evidence type="ECO:0000256" key="1">
    <source>
        <dbReference type="SAM" id="SignalP"/>
    </source>
</evidence>
<dbReference type="Proteomes" id="UP000199135">
    <property type="component" value="Unassembled WGS sequence"/>
</dbReference>
<dbReference type="PANTHER" id="PTHR12994">
    <property type="entry name" value="SECERNIN"/>
    <property type="match status" value="1"/>
</dbReference>
<dbReference type="Pfam" id="PF18885">
    <property type="entry name" value="DUF5648"/>
    <property type="match status" value="1"/>
</dbReference>
<dbReference type="RefSeq" id="WP_078686549.1">
    <property type="nucleotide sequence ID" value="NZ_FNWT01000005.1"/>
</dbReference>
<name>A0A1H6J5Q9_9ACTN</name>
<evidence type="ECO:0000313" key="3">
    <source>
        <dbReference type="EMBL" id="SEH56063.1"/>
    </source>
</evidence>
<accession>A0A1H6J5Q9</accession>
<evidence type="ECO:0000259" key="2">
    <source>
        <dbReference type="Pfam" id="PF18885"/>
    </source>
</evidence>
<dbReference type="PANTHER" id="PTHR12994:SF17">
    <property type="entry name" value="LD30995P"/>
    <property type="match status" value="1"/>
</dbReference>
<gene>
    <name evidence="3" type="ORF">SAMN05216447_105152</name>
</gene>
<comment type="caution">
    <text evidence="3">The sequence shown here is derived from an EMBL/GenBank/DDBJ whole genome shotgun (WGS) entry which is preliminary data.</text>
</comment>
<dbReference type="Gene3D" id="3.60.60.10">
    <property type="entry name" value="Penicillin V Acylase, Chain A"/>
    <property type="match status" value="1"/>
</dbReference>
<organism evidence="3 4">
    <name type="scientific">Parafannyhessea umbonata</name>
    <dbReference type="NCBI Taxonomy" id="604330"/>
    <lineage>
        <taxon>Bacteria</taxon>
        <taxon>Bacillati</taxon>
        <taxon>Actinomycetota</taxon>
        <taxon>Coriobacteriia</taxon>
        <taxon>Coriobacteriales</taxon>
        <taxon>Atopobiaceae</taxon>
        <taxon>Parafannyhessea</taxon>
    </lineage>
</organism>
<sequence length="798" mass="87232">MYKRGRIAKLVTSTALAAIMAGLPAVQALACTQVTIGNQLTSDGDTYFGRSEDYSNRYGKVFGIEPATDDGKVIQSYEYGDNPADSFRYEITGPTFRYTYVRDTPDNWTSQGDPGAKAYSEAGTNEKGVSLSSTLTTNMNAAVADVDPCVKTGIGEYSIADFVLSQATTAREGVELLGKVIDEQGSQDCNQIVIGDANETWIFMQLSGRQWCAVKCASNLVSINPNMSNLQFDVDLEDQSVCLHSAGMAQTARTAHTYVETNGRMNVAASYGKTSVEQGYGQNIRYVQGHKYFGDANLGGYTLVAGEGVKSIDNNQLFFSPTNASIDTFTALRVFACRGEGTDVDANANAGFYAIGSNRNTESHMFQVRDEYATSDPEVATIQWEGLSRSEFTVFVPSYSNLLTNVDTELYPNEANFSVGHVGIQKEGGNADKIAQNEQTAMADGDQVNLDYVLMDINTLAYNHRDTVATGAHAYLDALQKEIIEEQKTVDSYVVAAQGTEARTALANRAHAVVSRGTFEKTHKLLEEIRAYLKAGDISQPFAASDLTADGKLAEPLGYADAFTLTIDRQPASATAFQNEGTPALTVSAKSGSSDKLSYKWQKSTDESNWSDCGSSDTYAPQTADLGTTFYRVIVSDDNGNSVISESAKIEVVEKPVKQKTGSMYRLYNPYTSEHFYTANFDEMIMNVGLGWKYEGVGWEAPEHSNTPVYRLYNPYTSDHHYTVSPAERDSLVAAGWNDEGIGWYSDDEQGVPLYRQYNPYARTGAHNYTASGYERDSLVKAGWRDEGVGWYGVAEED</sequence>
<feature type="chain" id="PRO_5046767939" evidence="1">
    <location>
        <begin position="31"/>
        <end position="798"/>
    </location>
</feature>
<feature type="domain" description="DUF5648" evidence="2">
    <location>
        <begin position="664"/>
        <end position="793"/>
    </location>
</feature>
<keyword evidence="4" id="KW-1185">Reference proteome</keyword>
<keyword evidence="1" id="KW-0732">Signal</keyword>
<feature type="signal peptide" evidence="1">
    <location>
        <begin position="1"/>
        <end position="30"/>
    </location>
</feature>
<dbReference type="EMBL" id="FNWT01000005">
    <property type="protein sequence ID" value="SEH56063.1"/>
    <property type="molecule type" value="Genomic_DNA"/>
</dbReference>
<proteinExistence type="predicted"/>
<dbReference type="InterPro" id="IPR005322">
    <property type="entry name" value="Peptidase_C69"/>
</dbReference>
<dbReference type="InterPro" id="IPR043708">
    <property type="entry name" value="DUF5648"/>
</dbReference>
<dbReference type="Pfam" id="PF03577">
    <property type="entry name" value="Peptidase_C69"/>
    <property type="match status" value="1"/>
</dbReference>
<reference evidence="3 4" key="1">
    <citation type="submission" date="2016-10" db="EMBL/GenBank/DDBJ databases">
        <authorList>
            <person name="Varghese N."/>
            <person name="Submissions S."/>
        </authorList>
    </citation>
    <scope>NUCLEOTIDE SEQUENCE [LARGE SCALE GENOMIC DNA]</scope>
    <source>
        <strain evidence="3 4">WCP15</strain>
    </source>
</reference>
<evidence type="ECO:0000313" key="4">
    <source>
        <dbReference type="Proteomes" id="UP000199135"/>
    </source>
</evidence>
<protein>
    <submittedName>
        <fullName evidence="3">Dipeptidase</fullName>
    </submittedName>
</protein>